<name>A0A9W6YBD5_9STRA</name>
<sequence length="339" mass="36958">MQRSAALRAIQPTGRQVSLDLLHGGHTGACLCQYGNYACVNKNGAGESAALRNVRPRRSRRSQSRSVVEEREDIGDGEASQQSDHSEDVRDIAETEKPQRDVEPAETEETPVPLAPIPTNLQPTESSQCEAGIAAAGSTETTGVAAVLQQLMTLVASWQPPVPQGSHEADVEGCAPVLAASGDVQRTMVGREHPSQARQVQGSGGRRERGDRGTGNSRKVNDGDEHSRARRNVGSDPDPSDDSSSDESSSDGIERSSRRRRSSSSSSDSTNSSREDRYERGERRRARGRRSHYEQRSESERHSGRARRRNERPSRKTSVKHLELPTFTPSSESIGVDVD</sequence>
<gene>
    <name evidence="2" type="ORF">Pfra01_002482500</name>
</gene>
<proteinExistence type="predicted"/>
<feature type="compositionally biased region" description="Basic and acidic residues" evidence="1">
    <location>
        <begin position="273"/>
        <end position="282"/>
    </location>
</feature>
<feature type="region of interest" description="Disordered" evidence="1">
    <location>
        <begin position="51"/>
        <end position="134"/>
    </location>
</feature>
<feature type="compositionally biased region" description="Basic and acidic residues" evidence="1">
    <location>
        <begin position="84"/>
        <end position="103"/>
    </location>
</feature>
<accession>A0A9W6YBD5</accession>
<feature type="compositionally biased region" description="Acidic residues" evidence="1">
    <location>
        <begin position="238"/>
        <end position="249"/>
    </location>
</feature>
<evidence type="ECO:0000256" key="1">
    <source>
        <dbReference type="SAM" id="MobiDB-lite"/>
    </source>
</evidence>
<feature type="region of interest" description="Disordered" evidence="1">
    <location>
        <begin position="182"/>
        <end position="339"/>
    </location>
</feature>
<reference evidence="2" key="1">
    <citation type="submission" date="2023-04" db="EMBL/GenBank/DDBJ databases">
        <title>Phytophthora fragariaefolia NBRC 109709.</title>
        <authorList>
            <person name="Ichikawa N."/>
            <person name="Sato H."/>
            <person name="Tonouchi N."/>
        </authorList>
    </citation>
    <scope>NUCLEOTIDE SEQUENCE</scope>
    <source>
        <strain evidence="2">NBRC 109709</strain>
    </source>
</reference>
<evidence type="ECO:0000313" key="2">
    <source>
        <dbReference type="EMBL" id="GMF57912.1"/>
    </source>
</evidence>
<dbReference type="AlphaFoldDB" id="A0A9W6YBD5"/>
<organism evidence="2 3">
    <name type="scientific">Phytophthora fragariaefolia</name>
    <dbReference type="NCBI Taxonomy" id="1490495"/>
    <lineage>
        <taxon>Eukaryota</taxon>
        <taxon>Sar</taxon>
        <taxon>Stramenopiles</taxon>
        <taxon>Oomycota</taxon>
        <taxon>Peronosporomycetes</taxon>
        <taxon>Peronosporales</taxon>
        <taxon>Peronosporaceae</taxon>
        <taxon>Phytophthora</taxon>
    </lineage>
</organism>
<feature type="compositionally biased region" description="Polar residues" evidence="1">
    <location>
        <begin position="119"/>
        <end position="129"/>
    </location>
</feature>
<feature type="compositionally biased region" description="Basic and acidic residues" evidence="1">
    <location>
        <begin position="291"/>
        <end position="303"/>
    </location>
</feature>
<keyword evidence="3" id="KW-1185">Reference proteome</keyword>
<dbReference type="Proteomes" id="UP001165121">
    <property type="component" value="Unassembled WGS sequence"/>
</dbReference>
<comment type="caution">
    <text evidence="2">The sequence shown here is derived from an EMBL/GenBank/DDBJ whole genome shotgun (WGS) entry which is preliminary data.</text>
</comment>
<feature type="compositionally biased region" description="Basic residues" evidence="1">
    <location>
        <begin position="54"/>
        <end position="63"/>
    </location>
</feature>
<dbReference type="EMBL" id="BSXT01004447">
    <property type="protein sequence ID" value="GMF57912.1"/>
    <property type="molecule type" value="Genomic_DNA"/>
</dbReference>
<protein>
    <submittedName>
        <fullName evidence="2">Unnamed protein product</fullName>
    </submittedName>
</protein>
<evidence type="ECO:0000313" key="3">
    <source>
        <dbReference type="Proteomes" id="UP001165121"/>
    </source>
</evidence>
<feature type="compositionally biased region" description="Low complexity" evidence="1">
    <location>
        <begin position="263"/>
        <end position="272"/>
    </location>
</feature>
<feature type="compositionally biased region" description="Basic residues" evidence="1">
    <location>
        <begin position="304"/>
        <end position="319"/>
    </location>
</feature>